<sequence>MWNEGSERCPENDLWSACLQRRCNPVGSDGCDAGRTGSAVKRKPVVEVVIQSPQEAWNGKGESTNDHHSLGWYEETLEEGRHKNEGLWRDNTKGSGESSGLAQR</sequence>
<feature type="compositionally biased region" description="Polar residues" evidence="1">
    <location>
        <begin position="93"/>
        <end position="104"/>
    </location>
</feature>
<reference evidence="2 3" key="1">
    <citation type="submission" date="2021-07" db="EMBL/GenBank/DDBJ databases">
        <authorList>
            <person name="Palmer J.M."/>
        </authorList>
    </citation>
    <scope>NUCLEOTIDE SEQUENCE [LARGE SCALE GENOMIC DNA]</scope>
    <source>
        <strain evidence="2 3">AT_MEX2019</strain>
        <tissue evidence="2">Muscle</tissue>
    </source>
</reference>
<protein>
    <submittedName>
        <fullName evidence="2">Uncharacterized protein</fullName>
    </submittedName>
</protein>
<evidence type="ECO:0000256" key="1">
    <source>
        <dbReference type="SAM" id="MobiDB-lite"/>
    </source>
</evidence>
<dbReference type="EMBL" id="JAHUTI010079461">
    <property type="protein sequence ID" value="MED6257690.1"/>
    <property type="molecule type" value="Genomic_DNA"/>
</dbReference>
<evidence type="ECO:0000313" key="2">
    <source>
        <dbReference type="EMBL" id="MED6257690.1"/>
    </source>
</evidence>
<organism evidence="2 3">
    <name type="scientific">Ataeniobius toweri</name>
    <dbReference type="NCBI Taxonomy" id="208326"/>
    <lineage>
        <taxon>Eukaryota</taxon>
        <taxon>Metazoa</taxon>
        <taxon>Chordata</taxon>
        <taxon>Craniata</taxon>
        <taxon>Vertebrata</taxon>
        <taxon>Euteleostomi</taxon>
        <taxon>Actinopterygii</taxon>
        <taxon>Neopterygii</taxon>
        <taxon>Teleostei</taxon>
        <taxon>Neoteleostei</taxon>
        <taxon>Acanthomorphata</taxon>
        <taxon>Ovalentaria</taxon>
        <taxon>Atherinomorphae</taxon>
        <taxon>Cyprinodontiformes</taxon>
        <taxon>Goodeidae</taxon>
        <taxon>Ataeniobius</taxon>
    </lineage>
</organism>
<accession>A0ABU7C5X1</accession>
<evidence type="ECO:0000313" key="3">
    <source>
        <dbReference type="Proteomes" id="UP001345963"/>
    </source>
</evidence>
<name>A0ABU7C5X1_9TELE</name>
<dbReference type="Proteomes" id="UP001345963">
    <property type="component" value="Unassembled WGS sequence"/>
</dbReference>
<feature type="region of interest" description="Disordered" evidence="1">
    <location>
        <begin position="53"/>
        <end position="104"/>
    </location>
</feature>
<proteinExistence type="predicted"/>
<gene>
    <name evidence="2" type="ORF">ATANTOWER_029837</name>
</gene>
<comment type="caution">
    <text evidence="2">The sequence shown here is derived from an EMBL/GenBank/DDBJ whole genome shotgun (WGS) entry which is preliminary data.</text>
</comment>
<feature type="compositionally biased region" description="Basic and acidic residues" evidence="1">
    <location>
        <begin position="78"/>
        <end position="92"/>
    </location>
</feature>
<keyword evidence="3" id="KW-1185">Reference proteome</keyword>